<gene>
    <name evidence="1" type="ORF">SAMN05444370_12911</name>
</gene>
<sequence>MFRRARRRFQMGETVAKTPLPEGKLVLARERIYPAGVRRHVLAVLSELRDLASSAPERLRHRQKFADPALGEYSPYGWIEHVLERRFLAASPRREHMHQWVQTGAMHFLGEAAMRLTDFRPIVIPFLFDQALARGVGYLTRAATTPEELARVAAAAAAEVEAAPDDCVFAAILTPPLPEYWEPESWPKFVTLVDVDEER</sequence>
<name>A0A1H4FUM6_9RHOB</name>
<dbReference type="EMBL" id="FNQM01000029">
    <property type="protein sequence ID" value="SEB00984.1"/>
    <property type="molecule type" value="Genomic_DNA"/>
</dbReference>
<organism evidence="1 2">
    <name type="scientific">Rubrimonas cliftonensis</name>
    <dbReference type="NCBI Taxonomy" id="89524"/>
    <lineage>
        <taxon>Bacteria</taxon>
        <taxon>Pseudomonadati</taxon>
        <taxon>Pseudomonadota</taxon>
        <taxon>Alphaproteobacteria</taxon>
        <taxon>Rhodobacterales</taxon>
        <taxon>Paracoccaceae</taxon>
        <taxon>Rubrimonas</taxon>
    </lineage>
</organism>
<keyword evidence="2" id="KW-1185">Reference proteome</keyword>
<protein>
    <submittedName>
        <fullName evidence="1">Uncharacterized protein</fullName>
    </submittedName>
</protein>
<evidence type="ECO:0000313" key="2">
    <source>
        <dbReference type="Proteomes" id="UP000198703"/>
    </source>
</evidence>
<dbReference type="Proteomes" id="UP000198703">
    <property type="component" value="Unassembled WGS sequence"/>
</dbReference>
<accession>A0A1H4FUM6</accession>
<dbReference type="RefSeq" id="WP_139284171.1">
    <property type="nucleotide sequence ID" value="NZ_FNQM01000029.1"/>
</dbReference>
<dbReference type="AlphaFoldDB" id="A0A1H4FUM6"/>
<evidence type="ECO:0000313" key="1">
    <source>
        <dbReference type="EMBL" id="SEB00984.1"/>
    </source>
</evidence>
<reference evidence="1 2" key="1">
    <citation type="submission" date="2016-10" db="EMBL/GenBank/DDBJ databases">
        <authorList>
            <person name="de Groot N.N."/>
        </authorList>
    </citation>
    <scope>NUCLEOTIDE SEQUENCE [LARGE SCALE GENOMIC DNA]</scope>
    <source>
        <strain evidence="1 2">DSM 15345</strain>
    </source>
</reference>
<proteinExistence type="predicted"/>